<dbReference type="PANTHER" id="PTHR39179:SF1">
    <property type="entry name" value="SPORE COAT PROTEIN I"/>
    <property type="match status" value="1"/>
</dbReference>
<comment type="caution">
    <text evidence="1">The sequence shown here is derived from an EMBL/GenBank/DDBJ whole genome shotgun (WGS) entry which is preliminary data.</text>
</comment>
<organism evidence="1 2">
    <name type="scientific">Clostridium gallinarum</name>
    <dbReference type="NCBI Taxonomy" id="2762246"/>
    <lineage>
        <taxon>Bacteria</taxon>
        <taxon>Bacillati</taxon>
        <taxon>Bacillota</taxon>
        <taxon>Clostridia</taxon>
        <taxon>Eubacteriales</taxon>
        <taxon>Clostridiaceae</taxon>
        <taxon>Clostridium</taxon>
    </lineage>
</organism>
<evidence type="ECO:0000313" key="2">
    <source>
        <dbReference type="Proteomes" id="UP000640335"/>
    </source>
</evidence>
<accession>A0ABR8Q423</accession>
<dbReference type="Proteomes" id="UP000640335">
    <property type="component" value="Unassembled WGS sequence"/>
</dbReference>
<dbReference type="InterPro" id="IPR047175">
    <property type="entry name" value="CotS-like"/>
</dbReference>
<dbReference type="EMBL" id="JACSQZ010000025">
    <property type="protein sequence ID" value="MBD7915160.1"/>
    <property type="molecule type" value="Genomic_DNA"/>
</dbReference>
<protein>
    <recommendedName>
        <fullName evidence="3">Spore coat protein</fullName>
    </recommendedName>
</protein>
<evidence type="ECO:0008006" key="3">
    <source>
        <dbReference type="Google" id="ProtNLM"/>
    </source>
</evidence>
<proteinExistence type="predicted"/>
<keyword evidence="2" id="KW-1185">Reference proteome</keyword>
<dbReference type="RefSeq" id="WP_191749923.1">
    <property type="nucleotide sequence ID" value="NZ_JACSQZ010000025.1"/>
</dbReference>
<evidence type="ECO:0000313" key="1">
    <source>
        <dbReference type="EMBL" id="MBD7915160.1"/>
    </source>
</evidence>
<gene>
    <name evidence="1" type="ORF">H9660_08355</name>
</gene>
<reference evidence="1 2" key="1">
    <citation type="submission" date="2020-08" db="EMBL/GenBank/DDBJ databases">
        <title>A Genomic Blueprint of the Chicken Gut Microbiome.</title>
        <authorList>
            <person name="Gilroy R."/>
            <person name="Ravi A."/>
            <person name="Getino M."/>
            <person name="Pursley I."/>
            <person name="Horton D.L."/>
            <person name="Alikhan N.-F."/>
            <person name="Baker D."/>
            <person name="Gharbi K."/>
            <person name="Hall N."/>
            <person name="Watson M."/>
            <person name="Adriaenssens E.M."/>
            <person name="Foster-Nyarko E."/>
            <person name="Jarju S."/>
            <person name="Secka A."/>
            <person name="Antonio M."/>
            <person name="Oren A."/>
            <person name="Chaudhuri R."/>
            <person name="La Ragione R.M."/>
            <person name="Hildebrand F."/>
            <person name="Pallen M.J."/>
        </authorList>
    </citation>
    <scope>NUCLEOTIDE SEQUENCE [LARGE SCALE GENOMIC DNA]</scope>
    <source>
        <strain evidence="1 2">Sa3CUN1</strain>
    </source>
</reference>
<dbReference type="PANTHER" id="PTHR39179">
    <property type="entry name" value="SPORE COAT PROTEIN I"/>
    <property type="match status" value="1"/>
</dbReference>
<dbReference type="Gene3D" id="3.90.1200.10">
    <property type="match status" value="1"/>
</dbReference>
<name>A0ABR8Q423_9CLOT</name>
<sequence>MQRIELNSYLEEKGIYITNKKIPRDKSEEDNNILKQIENIVYFHNQIGPYKENLLPRIGGAIGKEINNYYNQIILLDKYLNIIEKKEDLNSLDFYFINRGESLIKLGRRVLDNIYLNNFRGLIERSMKNYEVCLTRVDEGNLKVDIDGKIVIGTIRYLTYNLKEHDVYSYIKKLKRRQINLKVEEVINYYIELSNLKDDSREYLKALASFPNEELRIIEKYIQGKFICDDKEILENLYVARNIDAKGIII</sequence>